<dbReference type="Pfam" id="PF00665">
    <property type="entry name" value="rve"/>
    <property type="match status" value="1"/>
</dbReference>
<dbReference type="PROSITE" id="PS50994">
    <property type="entry name" value="INTEGRASE"/>
    <property type="match status" value="1"/>
</dbReference>
<dbReference type="InterPro" id="IPR025948">
    <property type="entry name" value="HTH-like_dom"/>
</dbReference>
<dbReference type="RefSeq" id="WP_289411831.1">
    <property type="nucleotide sequence ID" value="NZ_JAUCDY010000026.1"/>
</dbReference>
<dbReference type="Gene3D" id="3.30.420.10">
    <property type="entry name" value="Ribonuclease H-like superfamily/Ribonuclease H"/>
    <property type="match status" value="1"/>
</dbReference>
<dbReference type="SUPFAM" id="SSF53098">
    <property type="entry name" value="Ribonuclease H-like"/>
    <property type="match status" value="1"/>
</dbReference>
<organism evidence="2 3">
    <name type="scientific">Thiopseudomonas acetoxidans</name>
    <dbReference type="NCBI Taxonomy" id="3041622"/>
    <lineage>
        <taxon>Bacteria</taxon>
        <taxon>Pseudomonadati</taxon>
        <taxon>Pseudomonadota</taxon>
        <taxon>Gammaproteobacteria</taxon>
        <taxon>Pseudomonadales</taxon>
        <taxon>Pseudomonadaceae</taxon>
        <taxon>Thiopseudomonas</taxon>
    </lineage>
</organism>
<dbReference type="Proteomes" id="UP001241056">
    <property type="component" value="Unassembled WGS sequence"/>
</dbReference>
<gene>
    <name evidence="2" type="ORF">QEZ41_11990</name>
</gene>
<dbReference type="NCBIfam" id="NF033516">
    <property type="entry name" value="transpos_IS3"/>
    <property type="match status" value="1"/>
</dbReference>
<dbReference type="InterPro" id="IPR050900">
    <property type="entry name" value="Transposase_IS3/IS150/IS904"/>
</dbReference>
<comment type="caution">
    <text evidence="2">The sequence shown here is derived from an EMBL/GenBank/DDBJ whole genome shotgun (WGS) entry which is preliminary data.</text>
</comment>
<keyword evidence="3" id="KW-1185">Reference proteome</keyword>
<dbReference type="InterPro" id="IPR036397">
    <property type="entry name" value="RNaseH_sf"/>
</dbReference>
<feature type="domain" description="Integrase catalytic" evidence="1">
    <location>
        <begin position="116"/>
        <end position="277"/>
    </location>
</feature>
<dbReference type="InterPro" id="IPR048020">
    <property type="entry name" value="Transpos_IS3"/>
</dbReference>
<accession>A0ABT7SS55</accession>
<evidence type="ECO:0000313" key="2">
    <source>
        <dbReference type="EMBL" id="MDM7858981.1"/>
    </source>
</evidence>
<evidence type="ECO:0000259" key="1">
    <source>
        <dbReference type="PROSITE" id="PS50994"/>
    </source>
</evidence>
<dbReference type="Pfam" id="PF13333">
    <property type="entry name" value="rve_2"/>
    <property type="match status" value="1"/>
</dbReference>
<dbReference type="Pfam" id="PF13276">
    <property type="entry name" value="HTH_21"/>
    <property type="match status" value="1"/>
</dbReference>
<sequence length="285" mass="33993">MVDELRRTHALQTLLKIANLARSTFFYQLKQLRQPEENASLRVRIKKLFETHYKLYGYRRITYDLHLDDVNVNHKKVLRLMRSMGLKAIRPKRRYNSYGGVAAGTPVDNILNRQFNVDAPYERFVTDVTEFRFKGQKYYLSVLLDLFNKEVITYTLVKRPRYSMVKDMLDQALPKIQQGKQPMLHSDQGWHYRMSDFKEALKNAHIQQSMSRKANCWDNAAMESFFATFKNEFFSRFEGETEESLTAEISEYMHYYNEKRIRLDLKMSPVQYRLKYENNCVNAVQ</sequence>
<dbReference type="PANTHER" id="PTHR46889">
    <property type="entry name" value="TRANSPOSASE INSF FOR INSERTION SEQUENCE IS3B-RELATED"/>
    <property type="match status" value="1"/>
</dbReference>
<dbReference type="EMBL" id="JAUCDY010000026">
    <property type="protein sequence ID" value="MDM7858981.1"/>
    <property type="molecule type" value="Genomic_DNA"/>
</dbReference>
<protein>
    <submittedName>
        <fullName evidence="2">IS3 family transposase</fullName>
    </submittedName>
</protein>
<dbReference type="InterPro" id="IPR012337">
    <property type="entry name" value="RNaseH-like_sf"/>
</dbReference>
<reference evidence="2 3" key="1">
    <citation type="submission" date="2023-06" db="EMBL/GenBank/DDBJ databases">
        <title>Thiopseudomonas sp. CY1220 draft genome sequence.</title>
        <authorList>
            <person name="Zhao G."/>
            <person name="An M."/>
        </authorList>
    </citation>
    <scope>NUCLEOTIDE SEQUENCE [LARGE SCALE GENOMIC DNA]</scope>
    <source>
        <strain evidence="2 3">CY1220</strain>
    </source>
</reference>
<proteinExistence type="predicted"/>
<dbReference type="InterPro" id="IPR001584">
    <property type="entry name" value="Integrase_cat-core"/>
</dbReference>
<evidence type="ECO:0000313" key="3">
    <source>
        <dbReference type="Proteomes" id="UP001241056"/>
    </source>
</evidence>
<name>A0ABT7SS55_9GAMM</name>